<evidence type="ECO:0000259" key="1">
    <source>
        <dbReference type="Pfam" id="PF00149"/>
    </source>
</evidence>
<sequence length="238" mass="25440">MNARPLSWATGEACEAPLAVGELVFAACRSGALFLERERMLVVADLHLEKGSAFAQRGRMLPPYDSRATLASLAAVVARFRPATVLVLGDGLHDIRALERMPPEDLAALRILQTGADWIWIAGNHDPVAPEGLGGRAYDTLAIAGVTFRHEPSASGAGPELSGHLHPAAKVVGRGRAVRRRCFVSDGRRCVMPAFGAYAGGLNVLDRAFAPLFGRRFTAHVVGSERVYAVSPAQLRPD</sequence>
<dbReference type="InterPro" id="IPR004843">
    <property type="entry name" value="Calcineurin-like_PHP"/>
</dbReference>
<name>A0A917I4J9_9HYPH</name>
<reference evidence="2" key="2">
    <citation type="submission" date="2020-09" db="EMBL/GenBank/DDBJ databases">
        <authorList>
            <person name="Sun Q."/>
            <person name="Zhou Y."/>
        </authorList>
    </citation>
    <scope>NUCLEOTIDE SEQUENCE</scope>
    <source>
        <strain evidence="2">CGMCC 1.12214</strain>
    </source>
</reference>
<dbReference type="GO" id="GO:0016787">
    <property type="term" value="F:hydrolase activity"/>
    <property type="evidence" value="ECO:0007669"/>
    <property type="project" value="InterPro"/>
</dbReference>
<protein>
    <submittedName>
        <fullName evidence="2">Metallophosphatase</fullName>
    </submittedName>
</protein>
<dbReference type="PANTHER" id="PTHR39323">
    <property type="entry name" value="BLR1149 PROTEIN"/>
    <property type="match status" value="1"/>
</dbReference>
<dbReference type="NCBIfam" id="TIGR04123">
    <property type="entry name" value="P_estr_lig_assc"/>
    <property type="match status" value="1"/>
</dbReference>
<organism evidence="2 3">
    <name type="scientific">Alsobacter metallidurans</name>
    <dbReference type="NCBI Taxonomy" id="340221"/>
    <lineage>
        <taxon>Bacteria</taxon>
        <taxon>Pseudomonadati</taxon>
        <taxon>Pseudomonadota</taxon>
        <taxon>Alphaproteobacteria</taxon>
        <taxon>Hyphomicrobiales</taxon>
        <taxon>Alsobacteraceae</taxon>
        <taxon>Alsobacter</taxon>
    </lineage>
</organism>
<feature type="domain" description="Calcineurin-like phosphoesterase" evidence="1">
    <location>
        <begin position="39"/>
        <end position="135"/>
    </location>
</feature>
<keyword evidence="3" id="KW-1185">Reference proteome</keyword>
<dbReference type="AlphaFoldDB" id="A0A917I4J9"/>
<dbReference type="Pfam" id="PF00149">
    <property type="entry name" value="Metallophos"/>
    <property type="match status" value="1"/>
</dbReference>
<reference evidence="2" key="1">
    <citation type="journal article" date="2014" name="Int. J. Syst. Evol. Microbiol.">
        <title>Complete genome sequence of Corynebacterium casei LMG S-19264T (=DSM 44701T), isolated from a smear-ripened cheese.</title>
        <authorList>
            <consortium name="US DOE Joint Genome Institute (JGI-PGF)"/>
            <person name="Walter F."/>
            <person name="Albersmeier A."/>
            <person name="Kalinowski J."/>
            <person name="Ruckert C."/>
        </authorList>
    </citation>
    <scope>NUCLEOTIDE SEQUENCE</scope>
    <source>
        <strain evidence="2">CGMCC 1.12214</strain>
    </source>
</reference>
<dbReference type="PANTHER" id="PTHR39323:SF1">
    <property type="entry name" value="BLR1149 PROTEIN"/>
    <property type="match status" value="1"/>
</dbReference>
<dbReference type="InterPro" id="IPR029052">
    <property type="entry name" value="Metallo-depent_PP-like"/>
</dbReference>
<dbReference type="RefSeq" id="WP_244643522.1">
    <property type="nucleotide sequence ID" value="NZ_BMES01000001.1"/>
</dbReference>
<dbReference type="Gene3D" id="3.60.21.10">
    <property type="match status" value="1"/>
</dbReference>
<dbReference type="InterPro" id="IPR024173">
    <property type="entry name" value="Pesterase_MJ0037-like"/>
</dbReference>
<accession>A0A917I4J9</accession>
<dbReference type="InterPro" id="IPR026336">
    <property type="entry name" value="PdeM-like"/>
</dbReference>
<dbReference type="EMBL" id="BMES01000001">
    <property type="protein sequence ID" value="GGH10309.1"/>
    <property type="molecule type" value="Genomic_DNA"/>
</dbReference>
<evidence type="ECO:0000313" key="3">
    <source>
        <dbReference type="Proteomes" id="UP000603912"/>
    </source>
</evidence>
<proteinExistence type="predicted"/>
<dbReference type="SUPFAM" id="SSF56300">
    <property type="entry name" value="Metallo-dependent phosphatases"/>
    <property type="match status" value="1"/>
</dbReference>
<dbReference type="Proteomes" id="UP000603912">
    <property type="component" value="Unassembled WGS sequence"/>
</dbReference>
<dbReference type="PIRSF" id="PIRSF000887">
    <property type="entry name" value="Pesterase_MJ0037"/>
    <property type="match status" value="1"/>
</dbReference>
<comment type="caution">
    <text evidence="2">The sequence shown here is derived from an EMBL/GenBank/DDBJ whole genome shotgun (WGS) entry which is preliminary data.</text>
</comment>
<gene>
    <name evidence="2" type="ORF">GCM10007036_06750</name>
</gene>
<evidence type="ECO:0000313" key="2">
    <source>
        <dbReference type="EMBL" id="GGH10309.1"/>
    </source>
</evidence>